<gene>
    <name evidence="1" type="ORF">B5F11_07360</name>
</gene>
<proteinExistence type="predicted"/>
<accession>A0A1Y4MX46</accession>
<reference evidence="2" key="1">
    <citation type="submission" date="2017-04" db="EMBL/GenBank/DDBJ databases">
        <title>Function of individual gut microbiota members based on whole genome sequencing of pure cultures obtained from chicken caecum.</title>
        <authorList>
            <person name="Medvecky M."/>
            <person name="Cejkova D."/>
            <person name="Polansky O."/>
            <person name="Karasova D."/>
            <person name="Kubasova T."/>
            <person name="Cizek A."/>
            <person name="Rychlik I."/>
        </authorList>
    </citation>
    <scope>NUCLEOTIDE SEQUENCE [LARGE SCALE GENOMIC DNA]</scope>
    <source>
        <strain evidence="2">An175</strain>
    </source>
</reference>
<dbReference type="RefSeq" id="WP_087300588.1">
    <property type="nucleotide sequence ID" value="NZ_NFKP01000007.1"/>
</dbReference>
<evidence type="ECO:0000313" key="1">
    <source>
        <dbReference type="EMBL" id="OUP69797.1"/>
    </source>
</evidence>
<dbReference type="AlphaFoldDB" id="A0A1Y4MX46"/>
<organism evidence="1 2">
    <name type="scientific">Anaerotruncus colihominis</name>
    <dbReference type="NCBI Taxonomy" id="169435"/>
    <lineage>
        <taxon>Bacteria</taxon>
        <taxon>Bacillati</taxon>
        <taxon>Bacillota</taxon>
        <taxon>Clostridia</taxon>
        <taxon>Eubacteriales</taxon>
        <taxon>Oscillospiraceae</taxon>
        <taxon>Anaerotruncus</taxon>
    </lineage>
</organism>
<sequence length="311" mass="34522">MISPEERLKVFQAENHITTKGPLSLVVQFTRMVRDKAFPLNPDDFQTSSKGQVAGLGGANLKKILKEHGITQQLSSEGGRTSRGSMGLMIKYVDFLNAWNAEEAVDFAIVEDFWAEQVREYFRNQPFVLTADTSKTIGANLDDLFEQAKKRQKQNAGTQYLGTVLQHLVAAKLCLILPEGSFEIHGASVADGPTDRNGDFVIGNTVIHCTTMPGALLIEKCRANLRAGCHPVIITIFERVHTALNLAEDAGLAGRVEVWDIQQFLSANVYEHSLFDESKRNSTLSGIIDRYNKIVLEAETDPSLRIEFEAR</sequence>
<dbReference type="EMBL" id="NFKP01000007">
    <property type="protein sequence ID" value="OUP69797.1"/>
    <property type="molecule type" value="Genomic_DNA"/>
</dbReference>
<dbReference type="Pfam" id="PF16280">
    <property type="entry name" value="DUF4928"/>
    <property type="match status" value="1"/>
</dbReference>
<comment type="caution">
    <text evidence="1">The sequence shown here is derived from an EMBL/GenBank/DDBJ whole genome shotgun (WGS) entry which is preliminary data.</text>
</comment>
<name>A0A1Y4MX46_9FIRM</name>
<protein>
    <submittedName>
        <fullName evidence="1">DUF4928 domain-containing protein</fullName>
    </submittedName>
</protein>
<dbReference type="Proteomes" id="UP000196386">
    <property type="component" value="Unassembled WGS sequence"/>
</dbReference>
<dbReference type="InterPro" id="IPR032564">
    <property type="entry name" value="DUF4928"/>
</dbReference>
<evidence type="ECO:0000313" key="2">
    <source>
        <dbReference type="Proteomes" id="UP000196386"/>
    </source>
</evidence>